<keyword evidence="3" id="KW-1185">Reference proteome</keyword>
<proteinExistence type="predicted"/>
<accession>A0A8H7UCU6</accession>
<sequence>MLFKRTANLQHNQPLLESLPNELLLRVLSHLNTPDLLHSAKLNVRFHQLSAKTLVTRITTRPDSLRLRAFFEQESKWKFSVDLQLVAIDHYGRFQFAPVDPMVMRLFESKFLRSPSLHRMSIVGKDFDGLTLDMPENLLPKSKSLPLKECGQHRLVSTYSRLVSEMASTQTALVYTVSKTPNAVEKVRSGERWVTPVRFECPLLFLCQARPAMTKVMDKLNARPVRRGLDGRSSTHSAKVPMVSAKGVIEESALMSTGLPRSKPTNTMMVSSLQLAY</sequence>
<dbReference type="AlphaFoldDB" id="A0A8H7UCU6"/>
<dbReference type="EMBL" id="JAEPQZ010000012">
    <property type="protein sequence ID" value="KAG2174849.1"/>
    <property type="molecule type" value="Genomic_DNA"/>
</dbReference>
<evidence type="ECO:0000313" key="2">
    <source>
        <dbReference type="EMBL" id="KAG2174849.1"/>
    </source>
</evidence>
<feature type="domain" description="F-box" evidence="1">
    <location>
        <begin position="13"/>
        <end position="58"/>
    </location>
</feature>
<dbReference type="Proteomes" id="UP000654370">
    <property type="component" value="Unassembled WGS sequence"/>
</dbReference>
<gene>
    <name evidence="2" type="ORF">INT43_005911</name>
</gene>
<evidence type="ECO:0000259" key="1">
    <source>
        <dbReference type="PROSITE" id="PS50181"/>
    </source>
</evidence>
<dbReference type="Pfam" id="PF12937">
    <property type="entry name" value="F-box-like"/>
    <property type="match status" value="1"/>
</dbReference>
<comment type="caution">
    <text evidence="2">The sequence shown here is derived from an EMBL/GenBank/DDBJ whole genome shotgun (WGS) entry which is preliminary data.</text>
</comment>
<reference evidence="2" key="1">
    <citation type="submission" date="2020-12" db="EMBL/GenBank/DDBJ databases">
        <title>Metabolic potential, ecology and presence of endohyphal bacteria is reflected in genomic diversity of Mucoromycotina.</title>
        <authorList>
            <person name="Muszewska A."/>
            <person name="Okrasinska A."/>
            <person name="Steczkiewicz K."/>
            <person name="Drgas O."/>
            <person name="Orlowska M."/>
            <person name="Perlinska-Lenart U."/>
            <person name="Aleksandrzak-Piekarczyk T."/>
            <person name="Szatraj K."/>
            <person name="Zielenkiewicz U."/>
            <person name="Pilsyk S."/>
            <person name="Malc E."/>
            <person name="Mieczkowski P."/>
            <person name="Kruszewska J.S."/>
            <person name="Biernat P."/>
            <person name="Pawlowska J."/>
        </authorList>
    </citation>
    <scope>NUCLEOTIDE SEQUENCE</scope>
    <source>
        <strain evidence="2">WA0000067209</strain>
    </source>
</reference>
<dbReference type="Gene3D" id="1.20.1280.50">
    <property type="match status" value="1"/>
</dbReference>
<protein>
    <recommendedName>
        <fullName evidence="1">F-box domain-containing protein</fullName>
    </recommendedName>
</protein>
<dbReference type="OrthoDB" id="2399195at2759"/>
<evidence type="ECO:0000313" key="3">
    <source>
        <dbReference type="Proteomes" id="UP000654370"/>
    </source>
</evidence>
<dbReference type="SUPFAM" id="SSF81383">
    <property type="entry name" value="F-box domain"/>
    <property type="match status" value="1"/>
</dbReference>
<dbReference type="PROSITE" id="PS50181">
    <property type="entry name" value="FBOX"/>
    <property type="match status" value="1"/>
</dbReference>
<name>A0A8H7UCU6_MORIS</name>
<dbReference type="InterPro" id="IPR001810">
    <property type="entry name" value="F-box_dom"/>
</dbReference>
<organism evidence="2 3">
    <name type="scientific">Mortierella isabellina</name>
    <name type="common">Filamentous fungus</name>
    <name type="synonym">Umbelopsis isabellina</name>
    <dbReference type="NCBI Taxonomy" id="91625"/>
    <lineage>
        <taxon>Eukaryota</taxon>
        <taxon>Fungi</taxon>
        <taxon>Fungi incertae sedis</taxon>
        <taxon>Mucoromycota</taxon>
        <taxon>Mucoromycotina</taxon>
        <taxon>Umbelopsidomycetes</taxon>
        <taxon>Umbelopsidales</taxon>
        <taxon>Umbelopsidaceae</taxon>
        <taxon>Umbelopsis</taxon>
    </lineage>
</organism>
<dbReference type="InterPro" id="IPR036047">
    <property type="entry name" value="F-box-like_dom_sf"/>
</dbReference>